<dbReference type="EMBL" id="ML119723">
    <property type="protein sequence ID" value="RPA77653.1"/>
    <property type="molecule type" value="Genomic_DNA"/>
</dbReference>
<accession>A0A3N4HUW4</accession>
<proteinExistence type="predicted"/>
<evidence type="ECO:0000313" key="2">
    <source>
        <dbReference type="EMBL" id="RPA77653.1"/>
    </source>
</evidence>
<dbReference type="PROSITE" id="PS50181">
    <property type="entry name" value="FBOX"/>
    <property type="match status" value="1"/>
</dbReference>
<dbReference type="AlphaFoldDB" id="A0A3N4HUW4"/>
<protein>
    <recommendedName>
        <fullName evidence="1">F-box domain-containing protein</fullName>
    </recommendedName>
</protein>
<name>A0A3N4HUW4_ASCIM</name>
<sequence length="255" mass="29801">MEPAKSASLLTLPNELLHQIAIHLPTFQSYDNYALTNRRLSTIARSSYTRSCFLAQLKTTTSTIFAHVVDDLLHWLQEYYSSRTFFREFHRLHARSINESGHFILRVRRTDGVSKINVGIDWLLRLLEIVPTYPRAAYESDSEPETEESDNPDSNNHIYTAHQLIVARQYTAAQAKVARARLVWELVRSWDESGQGASLRKELFEGTRERFVRVRVRVGYEYLPRVDEDLGPNERSLLMMRGEERSGKRRVRWIF</sequence>
<organism evidence="2 3">
    <name type="scientific">Ascobolus immersus RN42</name>
    <dbReference type="NCBI Taxonomy" id="1160509"/>
    <lineage>
        <taxon>Eukaryota</taxon>
        <taxon>Fungi</taxon>
        <taxon>Dikarya</taxon>
        <taxon>Ascomycota</taxon>
        <taxon>Pezizomycotina</taxon>
        <taxon>Pezizomycetes</taxon>
        <taxon>Pezizales</taxon>
        <taxon>Ascobolaceae</taxon>
        <taxon>Ascobolus</taxon>
    </lineage>
</organism>
<gene>
    <name evidence="2" type="ORF">BJ508DRAFT_350222</name>
</gene>
<evidence type="ECO:0000313" key="3">
    <source>
        <dbReference type="Proteomes" id="UP000275078"/>
    </source>
</evidence>
<keyword evidence="3" id="KW-1185">Reference proteome</keyword>
<reference evidence="2 3" key="1">
    <citation type="journal article" date="2018" name="Nat. Ecol. Evol.">
        <title>Pezizomycetes genomes reveal the molecular basis of ectomycorrhizal truffle lifestyle.</title>
        <authorList>
            <person name="Murat C."/>
            <person name="Payen T."/>
            <person name="Noel B."/>
            <person name="Kuo A."/>
            <person name="Morin E."/>
            <person name="Chen J."/>
            <person name="Kohler A."/>
            <person name="Krizsan K."/>
            <person name="Balestrini R."/>
            <person name="Da Silva C."/>
            <person name="Montanini B."/>
            <person name="Hainaut M."/>
            <person name="Levati E."/>
            <person name="Barry K.W."/>
            <person name="Belfiori B."/>
            <person name="Cichocki N."/>
            <person name="Clum A."/>
            <person name="Dockter R.B."/>
            <person name="Fauchery L."/>
            <person name="Guy J."/>
            <person name="Iotti M."/>
            <person name="Le Tacon F."/>
            <person name="Lindquist E.A."/>
            <person name="Lipzen A."/>
            <person name="Malagnac F."/>
            <person name="Mello A."/>
            <person name="Molinier V."/>
            <person name="Miyauchi S."/>
            <person name="Poulain J."/>
            <person name="Riccioni C."/>
            <person name="Rubini A."/>
            <person name="Sitrit Y."/>
            <person name="Splivallo R."/>
            <person name="Traeger S."/>
            <person name="Wang M."/>
            <person name="Zifcakova L."/>
            <person name="Wipf D."/>
            <person name="Zambonelli A."/>
            <person name="Paolocci F."/>
            <person name="Nowrousian M."/>
            <person name="Ottonello S."/>
            <person name="Baldrian P."/>
            <person name="Spatafora J.W."/>
            <person name="Henrissat B."/>
            <person name="Nagy L.G."/>
            <person name="Aury J.M."/>
            <person name="Wincker P."/>
            <person name="Grigoriev I.V."/>
            <person name="Bonfante P."/>
            <person name="Martin F.M."/>
        </authorList>
    </citation>
    <scope>NUCLEOTIDE SEQUENCE [LARGE SCALE GENOMIC DNA]</scope>
    <source>
        <strain evidence="2 3">RN42</strain>
    </source>
</reference>
<feature type="domain" description="F-box" evidence="1">
    <location>
        <begin position="6"/>
        <end position="57"/>
    </location>
</feature>
<dbReference type="InterPro" id="IPR001810">
    <property type="entry name" value="F-box_dom"/>
</dbReference>
<evidence type="ECO:0000259" key="1">
    <source>
        <dbReference type="PROSITE" id="PS50181"/>
    </source>
</evidence>
<dbReference type="Proteomes" id="UP000275078">
    <property type="component" value="Unassembled WGS sequence"/>
</dbReference>